<dbReference type="RefSeq" id="WP_185049656.1">
    <property type="nucleotide sequence ID" value="NZ_BAABIX010000003.1"/>
</dbReference>
<evidence type="ECO:0000313" key="3">
    <source>
        <dbReference type="EMBL" id="MBB5132701.1"/>
    </source>
</evidence>
<gene>
    <name evidence="3" type="ORF">HNP84_002417</name>
</gene>
<organism evidence="3 4">
    <name type="scientific">Thermocatellispora tengchongensis</name>
    <dbReference type="NCBI Taxonomy" id="1073253"/>
    <lineage>
        <taxon>Bacteria</taxon>
        <taxon>Bacillati</taxon>
        <taxon>Actinomycetota</taxon>
        <taxon>Actinomycetes</taxon>
        <taxon>Streptosporangiales</taxon>
        <taxon>Streptosporangiaceae</taxon>
        <taxon>Thermocatellispora</taxon>
    </lineage>
</organism>
<dbReference type="Proteomes" id="UP000578449">
    <property type="component" value="Unassembled WGS sequence"/>
</dbReference>
<dbReference type="EMBL" id="JACHGN010000004">
    <property type="protein sequence ID" value="MBB5132701.1"/>
    <property type="molecule type" value="Genomic_DNA"/>
</dbReference>
<dbReference type="InterPro" id="IPR000468">
    <property type="entry name" value="Barstar"/>
</dbReference>
<proteinExistence type="inferred from homology"/>
<accession>A0A840P4B4</accession>
<reference evidence="3 4" key="1">
    <citation type="submission" date="2020-08" db="EMBL/GenBank/DDBJ databases">
        <title>Genomic Encyclopedia of Type Strains, Phase IV (KMG-IV): sequencing the most valuable type-strain genomes for metagenomic binning, comparative biology and taxonomic classification.</title>
        <authorList>
            <person name="Goeker M."/>
        </authorList>
    </citation>
    <scope>NUCLEOTIDE SEQUENCE [LARGE SCALE GENOMIC DNA]</scope>
    <source>
        <strain evidence="3 4">DSM 45615</strain>
    </source>
</reference>
<protein>
    <submittedName>
        <fullName evidence="3">RNAse (Barnase) inhibitor barstar</fullName>
    </submittedName>
</protein>
<evidence type="ECO:0000313" key="4">
    <source>
        <dbReference type="Proteomes" id="UP000578449"/>
    </source>
</evidence>
<comment type="caution">
    <text evidence="3">The sequence shown here is derived from an EMBL/GenBank/DDBJ whole genome shotgun (WGS) entry which is preliminary data.</text>
</comment>
<evidence type="ECO:0000256" key="1">
    <source>
        <dbReference type="ARBA" id="ARBA00006845"/>
    </source>
</evidence>
<dbReference type="InterPro" id="IPR035905">
    <property type="entry name" value="Barstar-like_sf"/>
</dbReference>
<keyword evidence="4" id="KW-1185">Reference proteome</keyword>
<name>A0A840P4B4_9ACTN</name>
<dbReference type="Pfam" id="PF01337">
    <property type="entry name" value="Barstar"/>
    <property type="match status" value="1"/>
</dbReference>
<evidence type="ECO:0000259" key="2">
    <source>
        <dbReference type="Pfam" id="PF01337"/>
    </source>
</evidence>
<dbReference type="SUPFAM" id="SSF52038">
    <property type="entry name" value="Barstar-related"/>
    <property type="match status" value="1"/>
</dbReference>
<comment type="similarity">
    <text evidence="1">Belongs to the barstar family.</text>
</comment>
<dbReference type="AlphaFoldDB" id="A0A840P4B4"/>
<dbReference type="Gene3D" id="3.30.370.10">
    <property type="entry name" value="Barstar-like"/>
    <property type="match status" value="1"/>
</dbReference>
<sequence>MPNDKGSVVTLYRFVEEGSGLKFFSAVDIQGFFLESSQAASDNIRIYGATLDVTTTPAFFGDVALQVMDIRGEAIGEYYMREMRVDAICESKTLPGATDLSASFFGVSYPYPRAGEFWRYWAAGGPTRLGEWKKFPPAHYASWLHVVQNAWFSAGREGMRYGDTVEWFVDGVEMVNVYGFYCALGEAVNGVGGYFGSNLSALNDCLRKSRSNKEAFRIIWRNFLEFKQRVGDAEAGDILSVFRDREVEVTFL</sequence>
<feature type="domain" description="Barstar (barnase inhibitor)" evidence="2">
    <location>
        <begin position="169"/>
        <end position="246"/>
    </location>
</feature>